<protein>
    <submittedName>
        <fullName evidence="1">Uncharacterized protein</fullName>
    </submittedName>
</protein>
<dbReference type="RefSeq" id="WP_301193084.1">
    <property type="nucleotide sequence ID" value="NZ_JAPDPJ010000123.1"/>
</dbReference>
<organism evidence="1 2">
    <name type="scientific">Plebeiibacterium sediminum</name>
    <dbReference type="NCBI Taxonomy" id="2992112"/>
    <lineage>
        <taxon>Bacteria</taxon>
        <taxon>Pseudomonadati</taxon>
        <taxon>Bacteroidota</taxon>
        <taxon>Bacteroidia</taxon>
        <taxon>Marinilabiliales</taxon>
        <taxon>Marinilabiliaceae</taxon>
        <taxon>Plebeiibacterium</taxon>
    </lineage>
</organism>
<reference evidence="1" key="1">
    <citation type="submission" date="2022-10" db="EMBL/GenBank/DDBJ databases">
        <authorList>
            <person name="Yu W.X."/>
        </authorList>
    </citation>
    <scope>NUCLEOTIDE SEQUENCE</scope>
    <source>
        <strain evidence="1">AAT</strain>
    </source>
</reference>
<dbReference type="EMBL" id="JAPDPJ010000123">
    <property type="protein sequence ID" value="MCW3789535.1"/>
    <property type="molecule type" value="Genomic_DNA"/>
</dbReference>
<name>A0AAE3MAN6_9BACT</name>
<accession>A0AAE3MAN6</accession>
<dbReference type="Proteomes" id="UP001209229">
    <property type="component" value="Unassembled WGS sequence"/>
</dbReference>
<evidence type="ECO:0000313" key="2">
    <source>
        <dbReference type="Proteomes" id="UP001209229"/>
    </source>
</evidence>
<evidence type="ECO:0000313" key="1">
    <source>
        <dbReference type="EMBL" id="MCW3789535.1"/>
    </source>
</evidence>
<proteinExistence type="predicted"/>
<keyword evidence="2" id="KW-1185">Reference proteome</keyword>
<dbReference type="AlphaFoldDB" id="A0AAE3MAN6"/>
<sequence length="148" mass="17761">MTEHKIIETVVEKLIKYPEIKFEQRDNELEIFSNDSNGFDIMLQTNNRENTLHFGTFHWHFENTEEEINEMLNQLVFGLTGIARIKEYSKNGKSYKWIIQIQDRDGNWHDDGRMGIFNFNLWAKAEIKYLQNDLLPKEILYNESEQEN</sequence>
<gene>
    <name evidence="1" type="ORF">OM075_23955</name>
</gene>
<comment type="caution">
    <text evidence="1">The sequence shown here is derived from an EMBL/GenBank/DDBJ whole genome shotgun (WGS) entry which is preliminary data.</text>
</comment>